<dbReference type="Pfam" id="PF13450">
    <property type="entry name" value="NAD_binding_8"/>
    <property type="match status" value="1"/>
</dbReference>
<keyword evidence="2" id="KW-1185">Reference proteome</keyword>
<dbReference type="Gene3D" id="3.90.660.10">
    <property type="match status" value="1"/>
</dbReference>
<reference evidence="1 2" key="2">
    <citation type="journal article" date="2011" name="J. Bacteriol.">
        <title>Complete genome sequence of strain HTCC2503T of Parvularcula bermudensis, the type species of the order "Parvularculales" in the class Alphaproteobacteria.</title>
        <authorList>
            <person name="Oh H.M."/>
            <person name="Kang I."/>
            <person name="Vergin K.L."/>
            <person name="Kang D."/>
            <person name="Rhee K.H."/>
            <person name="Giovannoni S.J."/>
            <person name="Cho J.C."/>
        </authorList>
    </citation>
    <scope>NUCLEOTIDE SEQUENCE [LARGE SCALE GENOMIC DNA]</scope>
    <source>
        <strain evidence="2">ATCC BAA-594 / HTCC2503 / KCTC 12087</strain>
    </source>
</reference>
<dbReference type="EMBL" id="CP002156">
    <property type="protein sequence ID" value="ADM09743.1"/>
    <property type="molecule type" value="Genomic_DNA"/>
</dbReference>
<dbReference type="STRING" id="314260.PB2503_08439"/>
<gene>
    <name evidence="1" type="ordered locus">PB2503_08439</name>
</gene>
<name>E0TBE6_PARBH</name>
<evidence type="ECO:0000313" key="1">
    <source>
        <dbReference type="EMBL" id="ADM09743.1"/>
    </source>
</evidence>
<reference evidence="2" key="1">
    <citation type="submission" date="2010-08" db="EMBL/GenBank/DDBJ databases">
        <title>Genome sequence of Parvularcula bermudensis HTCC2503.</title>
        <authorList>
            <person name="Kang D.-M."/>
            <person name="Oh H.-M."/>
            <person name="Cho J.-C."/>
        </authorList>
    </citation>
    <scope>NUCLEOTIDE SEQUENCE [LARGE SCALE GENOMIC DNA]</scope>
    <source>
        <strain evidence="2">ATCC BAA-594 / HTCC2503 / KCTC 12087</strain>
    </source>
</reference>
<protein>
    <submittedName>
        <fullName evidence="1">Amine oxidase, flavin-containing</fullName>
    </submittedName>
</protein>
<accession>E0TBE6</accession>
<dbReference type="Gene3D" id="3.50.50.60">
    <property type="entry name" value="FAD/NAD(P)-binding domain"/>
    <property type="match status" value="1"/>
</dbReference>
<dbReference type="OrthoDB" id="5792777at2"/>
<dbReference type="RefSeq" id="WP_013300717.1">
    <property type="nucleotide sequence ID" value="NC_014414.1"/>
</dbReference>
<organism evidence="1 2">
    <name type="scientific">Parvularcula bermudensis (strain ATCC BAA-594 / HTCC2503 / KCTC 12087)</name>
    <dbReference type="NCBI Taxonomy" id="314260"/>
    <lineage>
        <taxon>Bacteria</taxon>
        <taxon>Pseudomonadati</taxon>
        <taxon>Pseudomonadota</taxon>
        <taxon>Alphaproteobacteria</taxon>
        <taxon>Parvularculales</taxon>
        <taxon>Parvularculaceae</taxon>
        <taxon>Parvularcula</taxon>
    </lineage>
</organism>
<dbReference type="PANTHER" id="PTHR16128">
    <property type="entry name" value="FAD/NAD(P)-BINDING OXIDOREDUCTASE FAMILY PROTEIN"/>
    <property type="match status" value="1"/>
</dbReference>
<evidence type="ECO:0000313" key="2">
    <source>
        <dbReference type="Proteomes" id="UP000001302"/>
    </source>
</evidence>
<dbReference type="SUPFAM" id="SSF51905">
    <property type="entry name" value="FAD/NAD(P)-binding domain"/>
    <property type="match status" value="1"/>
</dbReference>
<dbReference type="AlphaFoldDB" id="E0TBE6"/>
<dbReference type="InterPro" id="IPR036188">
    <property type="entry name" value="FAD/NAD-bd_sf"/>
</dbReference>
<sequence>MSAPTLGESPKIIIVGAGLSGLACAEQLVAANHRPIIVDKGRGPGGRLSTKRPPFGPFDHGTPFLTASHPDFQAQLERWIASGQAQNWPCSGGDHVTVGSPHMRTPIEHAAQRLGVLFGSRIAPLTRGEDRAWPVLTETGEPLGAADILVLAIPAEQVAELLATVGGPLAQAASAVRSSPCWTTMVHFAAPLQGEAHILRPKRGPIELAIRNSAKPGRPTGERWVIHSTADWALDHLEAEQEVVTPLHLEALPPLIGNLPAVTASASHRWRYARVTNPHPAPFLVDDERGLAACGDWFGPGDAEGAWLSGDRLGRHLVQCLG</sequence>
<dbReference type="PANTHER" id="PTHR16128:SF5">
    <property type="entry name" value="FAD_NAD(P)-BINDING OXIDOREDUCTASE FAMILY PROTEIN"/>
    <property type="match status" value="1"/>
</dbReference>
<proteinExistence type="predicted"/>
<dbReference type="Proteomes" id="UP000001302">
    <property type="component" value="Chromosome"/>
</dbReference>
<dbReference type="eggNOG" id="COG3380">
    <property type="taxonomic scope" value="Bacteria"/>
</dbReference>
<dbReference type="HOGENOM" id="CLU_036034_0_0_5"/>
<dbReference type="KEGG" id="pbr:PB2503_08439"/>